<dbReference type="GO" id="GO:0052621">
    <property type="term" value="F:diguanylate cyclase activity"/>
    <property type="evidence" value="ECO:0007669"/>
    <property type="project" value="UniProtKB-EC"/>
</dbReference>
<dbReference type="InterPro" id="IPR029787">
    <property type="entry name" value="Nucleotide_cyclase"/>
</dbReference>
<keyword evidence="4" id="KW-1185">Reference proteome</keyword>
<dbReference type="SMART" id="SM00267">
    <property type="entry name" value="GGDEF"/>
    <property type="match status" value="1"/>
</dbReference>
<name>A0ABW7F812_9BURK</name>
<keyword evidence="3" id="KW-0548">Nucleotidyltransferase</keyword>
<dbReference type="InterPro" id="IPR000160">
    <property type="entry name" value="GGDEF_dom"/>
</dbReference>
<dbReference type="CDD" id="cd12914">
    <property type="entry name" value="PDC1_DGC_like"/>
    <property type="match status" value="1"/>
</dbReference>
<dbReference type="InterPro" id="IPR000014">
    <property type="entry name" value="PAS"/>
</dbReference>
<feature type="transmembrane region" description="Helical" evidence="1">
    <location>
        <begin position="20"/>
        <end position="41"/>
    </location>
</feature>
<dbReference type="CDD" id="cd12915">
    <property type="entry name" value="PDC2_DGC_like"/>
    <property type="match status" value="1"/>
</dbReference>
<dbReference type="PROSITE" id="PS50887">
    <property type="entry name" value="GGDEF"/>
    <property type="match status" value="1"/>
</dbReference>
<gene>
    <name evidence="3" type="ORF">ACG00Y_22775</name>
</gene>
<dbReference type="PANTHER" id="PTHR46663">
    <property type="entry name" value="DIGUANYLATE CYCLASE DGCT-RELATED"/>
    <property type="match status" value="1"/>
</dbReference>
<evidence type="ECO:0000313" key="3">
    <source>
        <dbReference type="EMBL" id="MFG6432757.1"/>
    </source>
</evidence>
<feature type="domain" description="GGDEF" evidence="2">
    <location>
        <begin position="486"/>
        <end position="620"/>
    </location>
</feature>
<dbReference type="NCBIfam" id="TIGR00254">
    <property type="entry name" value="GGDEF"/>
    <property type="match status" value="1"/>
</dbReference>
<dbReference type="EC" id="2.7.7.65" evidence="3"/>
<dbReference type="Proteomes" id="UP001606210">
    <property type="component" value="Unassembled WGS sequence"/>
</dbReference>
<organism evidence="3 4">
    <name type="scientific">Pelomonas parva</name>
    <dbReference type="NCBI Taxonomy" id="3299032"/>
    <lineage>
        <taxon>Bacteria</taxon>
        <taxon>Pseudomonadati</taxon>
        <taxon>Pseudomonadota</taxon>
        <taxon>Betaproteobacteria</taxon>
        <taxon>Burkholderiales</taxon>
        <taxon>Sphaerotilaceae</taxon>
        <taxon>Roseateles</taxon>
    </lineage>
</organism>
<dbReference type="CDD" id="cd01949">
    <property type="entry name" value="GGDEF"/>
    <property type="match status" value="1"/>
</dbReference>
<dbReference type="CDD" id="cd00130">
    <property type="entry name" value="PAS"/>
    <property type="match status" value="1"/>
</dbReference>
<keyword evidence="1" id="KW-0812">Transmembrane</keyword>
<dbReference type="RefSeq" id="WP_394482872.1">
    <property type="nucleotide sequence ID" value="NZ_JBIGHV010000009.1"/>
</dbReference>
<evidence type="ECO:0000259" key="2">
    <source>
        <dbReference type="PROSITE" id="PS50887"/>
    </source>
</evidence>
<keyword evidence="1" id="KW-0472">Membrane</keyword>
<dbReference type="InterPro" id="IPR035965">
    <property type="entry name" value="PAS-like_dom_sf"/>
</dbReference>
<dbReference type="PANTHER" id="PTHR46663:SF3">
    <property type="entry name" value="SLL0267 PROTEIN"/>
    <property type="match status" value="1"/>
</dbReference>
<dbReference type="EMBL" id="JBIGHV010000009">
    <property type="protein sequence ID" value="MFG6432757.1"/>
    <property type="molecule type" value="Genomic_DNA"/>
</dbReference>
<dbReference type="SUPFAM" id="SSF55073">
    <property type="entry name" value="Nucleotide cyclase"/>
    <property type="match status" value="1"/>
</dbReference>
<feature type="transmembrane region" description="Helical" evidence="1">
    <location>
        <begin position="300"/>
        <end position="319"/>
    </location>
</feature>
<dbReference type="Gene3D" id="3.30.70.270">
    <property type="match status" value="1"/>
</dbReference>
<protein>
    <submittedName>
        <fullName evidence="3">Diguanylate cyclase domain-containing protein</fullName>
        <ecNumber evidence="3">2.7.7.65</ecNumber>
    </submittedName>
</protein>
<dbReference type="NCBIfam" id="TIGR00229">
    <property type="entry name" value="sensory_box"/>
    <property type="match status" value="1"/>
</dbReference>
<dbReference type="InterPro" id="IPR052163">
    <property type="entry name" value="DGC-Regulatory_Protein"/>
</dbReference>
<reference evidence="3 4" key="1">
    <citation type="submission" date="2024-08" db="EMBL/GenBank/DDBJ databases">
        <authorList>
            <person name="Lu H."/>
        </authorList>
    </citation>
    <scope>NUCLEOTIDE SEQUENCE [LARGE SCALE GENOMIC DNA]</scope>
    <source>
        <strain evidence="3 4">LYH14W</strain>
    </source>
</reference>
<proteinExistence type="predicted"/>
<evidence type="ECO:0000256" key="1">
    <source>
        <dbReference type="SAM" id="Phobius"/>
    </source>
</evidence>
<keyword evidence="1" id="KW-1133">Transmembrane helix</keyword>
<evidence type="ECO:0000313" key="4">
    <source>
        <dbReference type="Proteomes" id="UP001606210"/>
    </source>
</evidence>
<keyword evidence="3" id="KW-0808">Transferase</keyword>
<comment type="caution">
    <text evidence="3">The sequence shown here is derived from an EMBL/GenBank/DDBJ whole genome shotgun (WGS) entry which is preliminary data.</text>
</comment>
<dbReference type="Gene3D" id="3.30.450.20">
    <property type="entry name" value="PAS domain"/>
    <property type="match status" value="3"/>
</dbReference>
<dbReference type="InterPro" id="IPR043128">
    <property type="entry name" value="Rev_trsase/Diguanyl_cyclase"/>
</dbReference>
<dbReference type="Pfam" id="PF00990">
    <property type="entry name" value="GGDEF"/>
    <property type="match status" value="1"/>
</dbReference>
<dbReference type="SUPFAM" id="SSF55785">
    <property type="entry name" value="PYP-like sensor domain (PAS domain)"/>
    <property type="match status" value="1"/>
</dbReference>
<accession>A0ABW7F812</accession>
<sequence length="626" mass="67644">MPQNPAPQLSVDLGRFRRYLILGNLVLLALIALAAVLVLSASHRAHEERGRATAADLARSLALSVASTLQLVDNTLLSTLNQVDRLGAAGPLQAEELTRIADAQRALVPAMTALRVTDAEGRVLNPDADGPATVTVADRDYFQAARADPTRLAVSEPLQGRLKKGWGLVLARARLDEAGRFIGVVYGGIGTQGVVQDFQRADVGSQGIVVLRSSSLRLIARYSPRDRDPEARLGMAQVSDAFHAARKVDPWQGSYIARSTLDGIERVTAYTQVGRHPLLVQVGLATEDFFAPWRRQMAQLGGLLALLAAVVVGASALIYRAQARQVRARAQAALLAAERGAMLDNELVGMVKLRARREVWHNAALARLFGYGPGELSGQPARLLYLDDESFAQVGLAYQQLQETRSYRTQLRMRRKDGGTVWVDLSGKALPDGESLWLMVDITHIKRSEQQARHLALHDGLTGLPNRQLLQDRLAFLLRDAERNGRWLAVCYLDLDGFKAVNDQHGHDAGDAVLRAAAERLTASVRGNDVVARMGGDEFVLVLNQLGALSDEAFALNRLLDSFAAPITLPDGSEASVGVSIGVAIYPQHGSDVGTLLGRADRALLAGKRAGKGRWVTCDAVTDVKA</sequence>
<dbReference type="Pfam" id="PF13426">
    <property type="entry name" value="PAS_9"/>
    <property type="match status" value="1"/>
</dbReference>